<proteinExistence type="predicted"/>
<reference evidence="1" key="1">
    <citation type="submission" date="2019-02" db="EMBL/GenBank/DDBJ databases">
        <authorList>
            <person name="Gruber-Vodicka R. H."/>
            <person name="Seah K. B. B."/>
        </authorList>
    </citation>
    <scope>NUCLEOTIDE SEQUENCE</scope>
    <source>
        <strain evidence="1">BECK_DK161</strain>
    </source>
</reference>
<sequence>MPRNKQVSRKAISRPYAKTVRETPQNIDKRPVWRFSSTDKSGPFPWPIGEDAELVIVGKLHEFDSMTWDEITGKQHHALSMESLSKEAIRRLEEIEFDDDHGSLFSFHIQGQSRIIAIRHLNIAKLLWYDPGHKVSPSVKKHT</sequence>
<organism evidence="1">
    <name type="scientific">Candidatus Kentrum sp. DK</name>
    <dbReference type="NCBI Taxonomy" id="2126562"/>
    <lineage>
        <taxon>Bacteria</taxon>
        <taxon>Pseudomonadati</taxon>
        <taxon>Pseudomonadota</taxon>
        <taxon>Gammaproteobacteria</taxon>
        <taxon>Candidatus Kentrum</taxon>
    </lineage>
</organism>
<evidence type="ECO:0000313" key="1">
    <source>
        <dbReference type="EMBL" id="VFJ63871.1"/>
    </source>
</evidence>
<name>A0A450TAV8_9GAMM</name>
<dbReference type="AlphaFoldDB" id="A0A450TAV8"/>
<protein>
    <submittedName>
        <fullName evidence="1">Uncharacterized protein</fullName>
    </submittedName>
</protein>
<gene>
    <name evidence="1" type="ORF">BECKDK2373C_GA0170839_111212</name>
</gene>
<dbReference type="EMBL" id="CAADEY010000112">
    <property type="protein sequence ID" value="VFJ63871.1"/>
    <property type="molecule type" value="Genomic_DNA"/>
</dbReference>
<accession>A0A450TAV8</accession>